<feature type="domain" description="XdhC Rossmann" evidence="2">
    <location>
        <begin position="168"/>
        <end position="316"/>
    </location>
</feature>
<dbReference type="Proteomes" id="UP000641514">
    <property type="component" value="Unassembled WGS sequence"/>
</dbReference>
<proteinExistence type="predicted"/>
<dbReference type="InterPro" id="IPR003777">
    <property type="entry name" value="XdhC_CoxI"/>
</dbReference>
<dbReference type="AlphaFoldDB" id="A0A916U8T4"/>
<gene>
    <name evidence="3" type="ORF">GCM10011410_14830</name>
</gene>
<evidence type="ECO:0000313" key="3">
    <source>
        <dbReference type="EMBL" id="GGC63413.1"/>
    </source>
</evidence>
<dbReference type="Gene3D" id="3.40.50.720">
    <property type="entry name" value="NAD(P)-binding Rossmann-like Domain"/>
    <property type="match status" value="1"/>
</dbReference>
<dbReference type="EMBL" id="BMJH01000001">
    <property type="protein sequence ID" value="GGC63413.1"/>
    <property type="molecule type" value="Genomic_DNA"/>
</dbReference>
<dbReference type="PANTHER" id="PTHR30388:SF4">
    <property type="entry name" value="MOLYBDENUM COFACTOR INSERTION CHAPERONE PAOD"/>
    <property type="match status" value="1"/>
</dbReference>
<comment type="caution">
    <text evidence="3">The sequence shown here is derived from an EMBL/GenBank/DDBJ whole genome shotgun (WGS) entry which is preliminary data.</text>
</comment>
<evidence type="ECO:0000313" key="4">
    <source>
        <dbReference type="Proteomes" id="UP000641514"/>
    </source>
</evidence>
<name>A0A916U8T4_9ACTN</name>
<keyword evidence="4" id="KW-1185">Reference proteome</keyword>
<feature type="domain" description="XdhC- CoxI" evidence="1">
    <location>
        <begin position="12"/>
        <end position="78"/>
    </location>
</feature>
<dbReference type="InterPro" id="IPR027051">
    <property type="entry name" value="XdhC_Rossmann_dom"/>
</dbReference>
<reference evidence="3" key="2">
    <citation type="submission" date="2020-09" db="EMBL/GenBank/DDBJ databases">
        <authorList>
            <person name="Sun Q."/>
            <person name="Zhou Y."/>
        </authorList>
    </citation>
    <scope>NUCLEOTIDE SEQUENCE</scope>
    <source>
        <strain evidence="3">CGMCC 1.15478</strain>
    </source>
</reference>
<dbReference type="RefSeq" id="WP_188672102.1">
    <property type="nucleotide sequence ID" value="NZ_BMJH01000001.1"/>
</dbReference>
<evidence type="ECO:0000259" key="2">
    <source>
        <dbReference type="Pfam" id="PF13478"/>
    </source>
</evidence>
<dbReference type="Pfam" id="PF02625">
    <property type="entry name" value="XdhC_CoxI"/>
    <property type="match status" value="1"/>
</dbReference>
<protein>
    <submittedName>
        <fullName evidence="3">Xanthine dehydrogenase</fullName>
    </submittedName>
</protein>
<organism evidence="3 4">
    <name type="scientific">Hoyosella rhizosphaerae</name>
    <dbReference type="NCBI Taxonomy" id="1755582"/>
    <lineage>
        <taxon>Bacteria</taxon>
        <taxon>Bacillati</taxon>
        <taxon>Actinomycetota</taxon>
        <taxon>Actinomycetes</taxon>
        <taxon>Mycobacteriales</taxon>
        <taxon>Hoyosellaceae</taxon>
        <taxon>Hoyosella</taxon>
    </lineage>
</organism>
<dbReference type="PANTHER" id="PTHR30388">
    <property type="entry name" value="ALDEHYDE OXIDOREDUCTASE MOLYBDENUM COFACTOR ASSEMBLY PROTEIN"/>
    <property type="match status" value="1"/>
</dbReference>
<evidence type="ECO:0000259" key="1">
    <source>
        <dbReference type="Pfam" id="PF02625"/>
    </source>
</evidence>
<accession>A0A916U8T4</accession>
<dbReference type="Pfam" id="PF13478">
    <property type="entry name" value="XdhC_C"/>
    <property type="match status" value="1"/>
</dbReference>
<reference evidence="3" key="1">
    <citation type="journal article" date="2014" name="Int. J. Syst. Evol. Microbiol.">
        <title>Complete genome sequence of Corynebacterium casei LMG S-19264T (=DSM 44701T), isolated from a smear-ripened cheese.</title>
        <authorList>
            <consortium name="US DOE Joint Genome Institute (JGI-PGF)"/>
            <person name="Walter F."/>
            <person name="Albersmeier A."/>
            <person name="Kalinowski J."/>
            <person name="Ruckert C."/>
        </authorList>
    </citation>
    <scope>NUCLEOTIDE SEQUENCE</scope>
    <source>
        <strain evidence="3">CGMCC 1.15478</strain>
    </source>
</reference>
<dbReference type="InterPro" id="IPR052698">
    <property type="entry name" value="MoCofactor_Util/Proc"/>
</dbReference>
<sequence length="339" mass="35017">MRDIVRWLANCVERDGTAALATVVATHGSAPRSPGASLVVARSGEVRGGLSGGCVEADVYARAQLVLDTGMPEIVTYGPDVSFGAVSLTCGGKLSVLIESVTAKSFPALQQLADAVEADVPASASVSIGDGAALGMRSTTIRSQSGILHYGPELVSAFTVDLPSRPRMLLFGSSPHTAAMVLQGALLGYAVTVCDERPLFTTPERLPGAHGLVVARPVEYLLRELAAGQVDDRTVVLVMTHSDGVDLEILELALGGRWVPKFVGALASPASAVRKRNLLRQRGVPDARLCALSSPVGLNIGSATPEEVAVAVAAELVAISAKKTGGAEKKLNPTGVILK</sequence>